<gene>
    <name evidence="1" type="ORF">Fot_53817</name>
</gene>
<comment type="caution">
    <text evidence="1">The sequence shown here is derived from an EMBL/GenBank/DDBJ whole genome shotgun (WGS) entry which is preliminary data.</text>
</comment>
<dbReference type="Proteomes" id="UP001604277">
    <property type="component" value="Unassembled WGS sequence"/>
</dbReference>
<protein>
    <submittedName>
        <fullName evidence="1">Protein kinase protein with adenine nucleotide alpha hydrolase-like domain</fullName>
    </submittedName>
</protein>
<accession>A0ABD1PFC9</accession>
<reference evidence="2" key="1">
    <citation type="submission" date="2024-07" db="EMBL/GenBank/DDBJ databases">
        <title>Two chromosome-level genome assemblies of Korean endemic species Abeliophyllum distichum and Forsythia ovata (Oleaceae).</title>
        <authorList>
            <person name="Jang H."/>
        </authorList>
    </citation>
    <scope>NUCLEOTIDE SEQUENCE [LARGE SCALE GENOMIC DNA]</scope>
</reference>
<proteinExistence type="predicted"/>
<name>A0ABD1PFC9_9LAMI</name>
<keyword evidence="2" id="KW-1185">Reference proteome</keyword>
<dbReference type="EMBL" id="JBFOLJ010000020">
    <property type="protein sequence ID" value="KAL2462580.1"/>
    <property type="molecule type" value="Genomic_DNA"/>
</dbReference>
<evidence type="ECO:0000313" key="2">
    <source>
        <dbReference type="Proteomes" id="UP001604277"/>
    </source>
</evidence>
<sequence>MSFGLSWKDKGSMIGYVEPLKISGGNFLLGLMSRDMRKGGKPDKGFDLAEKVVVAVKAPKEIPNTALVCARTHVVQPGDCITLMVVSSQNSGRKLWGFSRFAGDFASGHRRSQSVTMASKDSCSQMNKINVKIKIVSWLPCEAVTAEAMRTWANCVVLDRRLKHEEKCCMQGRVLMQHCSCEAVSTKSCV</sequence>
<evidence type="ECO:0000313" key="1">
    <source>
        <dbReference type="EMBL" id="KAL2462580.1"/>
    </source>
</evidence>
<dbReference type="AlphaFoldDB" id="A0ABD1PFC9"/>
<organism evidence="1 2">
    <name type="scientific">Forsythia ovata</name>
    <dbReference type="NCBI Taxonomy" id="205694"/>
    <lineage>
        <taxon>Eukaryota</taxon>
        <taxon>Viridiplantae</taxon>
        <taxon>Streptophyta</taxon>
        <taxon>Embryophyta</taxon>
        <taxon>Tracheophyta</taxon>
        <taxon>Spermatophyta</taxon>
        <taxon>Magnoliopsida</taxon>
        <taxon>eudicotyledons</taxon>
        <taxon>Gunneridae</taxon>
        <taxon>Pentapetalae</taxon>
        <taxon>asterids</taxon>
        <taxon>lamiids</taxon>
        <taxon>Lamiales</taxon>
        <taxon>Oleaceae</taxon>
        <taxon>Forsythieae</taxon>
        <taxon>Forsythia</taxon>
    </lineage>
</organism>